<keyword evidence="2" id="KW-0812">Transmembrane</keyword>
<feature type="domain" description="DUF4774" evidence="3">
    <location>
        <begin position="145"/>
        <end position="193"/>
    </location>
</feature>
<dbReference type="Pfam" id="PF15999">
    <property type="entry name" value="DUF4774"/>
    <property type="match status" value="1"/>
</dbReference>
<evidence type="ECO:0000256" key="1">
    <source>
        <dbReference type="SAM" id="MobiDB-lite"/>
    </source>
</evidence>
<reference evidence="4" key="1">
    <citation type="journal article" date="2014" name="PLoS ONE">
        <title>Transcriptome-Based Identification of ABC Transporters in the Western Tarnished Plant Bug Lygus hesperus.</title>
        <authorList>
            <person name="Hull J.J."/>
            <person name="Chaney K."/>
            <person name="Geib S.M."/>
            <person name="Fabrick J.A."/>
            <person name="Brent C.S."/>
            <person name="Walsh D."/>
            <person name="Lavine L.C."/>
        </authorList>
    </citation>
    <scope>NUCLEOTIDE SEQUENCE</scope>
</reference>
<evidence type="ECO:0000256" key="2">
    <source>
        <dbReference type="SAM" id="Phobius"/>
    </source>
</evidence>
<evidence type="ECO:0000313" key="4">
    <source>
        <dbReference type="EMBL" id="JAG32879.1"/>
    </source>
</evidence>
<name>A0A0A9YL20_LYGHE</name>
<organism evidence="4">
    <name type="scientific">Lygus hesperus</name>
    <name type="common">Western plant bug</name>
    <dbReference type="NCBI Taxonomy" id="30085"/>
    <lineage>
        <taxon>Eukaryota</taxon>
        <taxon>Metazoa</taxon>
        <taxon>Ecdysozoa</taxon>
        <taxon>Arthropoda</taxon>
        <taxon>Hexapoda</taxon>
        <taxon>Insecta</taxon>
        <taxon>Pterygota</taxon>
        <taxon>Neoptera</taxon>
        <taxon>Paraneoptera</taxon>
        <taxon>Hemiptera</taxon>
        <taxon>Heteroptera</taxon>
        <taxon>Panheteroptera</taxon>
        <taxon>Cimicomorpha</taxon>
        <taxon>Miridae</taxon>
        <taxon>Mirini</taxon>
        <taxon>Lygus</taxon>
    </lineage>
</organism>
<feature type="compositionally biased region" description="Basic and acidic residues" evidence="1">
    <location>
        <begin position="105"/>
        <end position="114"/>
    </location>
</feature>
<keyword evidence="2" id="KW-1133">Transmembrane helix</keyword>
<proteinExistence type="predicted"/>
<feature type="non-terminal residue" evidence="4">
    <location>
        <position position="1"/>
    </location>
</feature>
<feature type="transmembrane region" description="Helical" evidence="2">
    <location>
        <begin position="12"/>
        <end position="33"/>
    </location>
</feature>
<dbReference type="EMBL" id="GBHO01010725">
    <property type="protein sequence ID" value="JAG32879.1"/>
    <property type="molecule type" value="Transcribed_RNA"/>
</dbReference>
<dbReference type="InterPro" id="IPR031942">
    <property type="entry name" value="DUF4774"/>
</dbReference>
<sequence length="242" mass="25592">EAGPASFPTFTIFTPLIMKVAAVLLFIVGHACARPDFGTERKYEPQDVQAQQINAESDTASLPLEARFEGSNSNAVGVRTLAYYGGHLGQYLVIDPAGRMFITGERRVPQGRKDDEEDVGVAEENPTDGGNDSVAIRPPPENASVAEAKPVAISIAGEGGVASAQPVGQAIVGPGGLAISRPVGTAIAGVPGAENLVLRPEKAPGRQTTGYVYSVYHPQLVQPIVYNPQMSHPLIQLPNYYF</sequence>
<feature type="region of interest" description="Disordered" evidence="1">
    <location>
        <begin position="105"/>
        <end position="137"/>
    </location>
</feature>
<evidence type="ECO:0000259" key="3">
    <source>
        <dbReference type="Pfam" id="PF15999"/>
    </source>
</evidence>
<keyword evidence="2" id="KW-0472">Membrane</keyword>
<accession>A0A0A9YL20</accession>
<reference evidence="4" key="2">
    <citation type="submission" date="2014-07" db="EMBL/GenBank/DDBJ databases">
        <authorList>
            <person name="Hull J."/>
        </authorList>
    </citation>
    <scope>NUCLEOTIDE SEQUENCE</scope>
</reference>
<protein>
    <submittedName>
        <fullName evidence="4">Mitochondrial fission regulator 1</fullName>
    </submittedName>
</protein>
<gene>
    <name evidence="4" type="primary">MTFR1</name>
    <name evidence="4" type="ORF">CM83_51660</name>
</gene>
<dbReference type="AlphaFoldDB" id="A0A0A9YL20"/>